<dbReference type="InterPro" id="IPR027705">
    <property type="entry name" value="Flotillin_fam"/>
</dbReference>
<dbReference type="Pfam" id="PF01145">
    <property type="entry name" value="Band_7"/>
    <property type="match status" value="1"/>
</dbReference>
<reference evidence="6" key="1">
    <citation type="submission" date="2021-01" db="EMBL/GenBank/DDBJ databases">
        <authorList>
            <person name="Corre E."/>
            <person name="Pelletier E."/>
            <person name="Niang G."/>
            <person name="Scheremetjew M."/>
            <person name="Finn R."/>
            <person name="Kale V."/>
            <person name="Holt S."/>
            <person name="Cochrane G."/>
            <person name="Meng A."/>
            <person name="Brown T."/>
            <person name="Cohen L."/>
        </authorList>
    </citation>
    <scope>NUCLEOTIDE SEQUENCE</scope>
    <source>
        <strain evidence="6">CCMP1381</strain>
    </source>
</reference>
<evidence type="ECO:0000259" key="5">
    <source>
        <dbReference type="Pfam" id="PF01145"/>
    </source>
</evidence>
<proteinExistence type="inferred from homology"/>
<evidence type="ECO:0000256" key="4">
    <source>
        <dbReference type="RuleBase" id="RU366054"/>
    </source>
</evidence>
<dbReference type="InterPro" id="IPR036013">
    <property type="entry name" value="Band_7/SPFH_dom_sf"/>
</dbReference>
<keyword evidence="3" id="KW-0472">Membrane</keyword>
<evidence type="ECO:0000313" key="6">
    <source>
        <dbReference type="EMBL" id="CAD9408850.1"/>
    </source>
</evidence>
<dbReference type="AlphaFoldDB" id="A0A7S2BWP3"/>
<feature type="domain" description="Band 7" evidence="5">
    <location>
        <begin position="27"/>
        <end position="204"/>
    </location>
</feature>
<dbReference type="InterPro" id="IPR001107">
    <property type="entry name" value="Band_7"/>
</dbReference>
<evidence type="ECO:0000256" key="1">
    <source>
        <dbReference type="ARBA" id="ARBA00004370"/>
    </source>
</evidence>
<dbReference type="SUPFAM" id="SSF117892">
    <property type="entry name" value="Band 7/SPFH domain"/>
    <property type="match status" value="1"/>
</dbReference>
<dbReference type="PANTHER" id="PTHR13806">
    <property type="entry name" value="FLOTILLIN-RELATED"/>
    <property type="match status" value="1"/>
</dbReference>
<dbReference type="EMBL" id="HBGS01020394">
    <property type="protein sequence ID" value="CAD9408850.1"/>
    <property type="molecule type" value="Transcribed_RNA"/>
</dbReference>
<dbReference type="GO" id="GO:0072659">
    <property type="term" value="P:protein localization to plasma membrane"/>
    <property type="evidence" value="ECO:0007669"/>
    <property type="project" value="TreeGrafter"/>
</dbReference>
<comment type="subcellular location">
    <subcellularLocation>
        <location evidence="1">Membrane</location>
    </subcellularLocation>
</comment>
<dbReference type="CDD" id="cd03399">
    <property type="entry name" value="SPFH_flotillin"/>
    <property type="match status" value="1"/>
</dbReference>
<protein>
    <recommendedName>
        <fullName evidence="5">Band 7 domain-containing protein</fullName>
    </recommendedName>
</protein>
<comment type="similarity">
    <text evidence="2 4">Belongs to the band 7/mec-2 family. Flotillin subfamily.</text>
</comment>
<dbReference type="GO" id="GO:0002020">
    <property type="term" value="F:protease binding"/>
    <property type="evidence" value="ECO:0007669"/>
    <property type="project" value="TreeGrafter"/>
</dbReference>
<dbReference type="PANTHER" id="PTHR13806:SF46">
    <property type="entry name" value="FLOTILLIN-1-RELATED"/>
    <property type="match status" value="1"/>
</dbReference>
<accession>A0A7S2BWP3</accession>
<evidence type="ECO:0000256" key="3">
    <source>
        <dbReference type="ARBA" id="ARBA00023136"/>
    </source>
</evidence>
<dbReference type="Gene3D" id="3.30.479.30">
    <property type="entry name" value="Band 7 domain"/>
    <property type="match status" value="1"/>
</dbReference>
<name>A0A7S2BWP3_9STRA</name>
<organism evidence="6">
    <name type="scientific">Octactis speculum</name>
    <dbReference type="NCBI Taxonomy" id="3111310"/>
    <lineage>
        <taxon>Eukaryota</taxon>
        <taxon>Sar</taxon>
        <taxon>Stramenopiles</taxon>
        <taxon>Ochrophyta</taxon>
        <taxon>Dictyochophyceae</taxon>
        <taxon>Dictyochales</taxon>
        <taxon>Dictyochaceae</taxon>
        <taxon>Octactis</taxon>
    </lineage>
</organism>
<dbReference type="GO" id="GO:0005886">
    <property type="term" value="C:plasma membrane"/>
    <property type="evidence" value="ECO:0007669"/>
    <property type="project" value="TreeGrafter"/>
</dbReference>
<evidence type="ECO:0000256" key="2">
    <source>
        <dbReference type="ARBA" id="ARBA00007161"/>
    </source>
</evidence>
<sequence>MGNIVVAPVNEAKIVSGCRGSHAIIGGCEFVFWWCETVQELPLHMLQIKVKTVDAETVQGVRVSIDGVICVRVAAWKNDGSPENNEMDRDADLEIDHMKVILAAQHFLDDDDGNPGNTEAGIIDTLTRVMEGHQRELLGSLTVDSIFKDREEFVKNMELISKPDLARMGLELVSYTVAKLKDREGYLDALGRTTLAKVKNEAEKGVSLNENEARKTIIEQESKSRMIIAENQQMLAVATSTAEAEAYVVVQQAKIEEFDAQRDVELKKANIDAEVAIAQAKARAAGVIEKESQEKEVVRKIAEQEQERTRIGISIEEEKAKKNALVEEGRLTIAEIEATRAFMVAEGTVQVAEQVAKSRKIEADGISSAKLLIAEHDALAAIAVAEGKAKAVEALGEAEAKATRLKGEAEAKALALSLEAKTSAVIRKYKEMGRAGVLSELFPYLPEFAGALAKPLNQTGEMVYISSDGSSATNVSSEICKMVAQVPVALENICGLDIKEEISLMQELRAAGDQG</sequence>
<gene>
    <name evidence="6" type="ORF">DSPE1174_LOCUS10561</name>
</gene>